<proteinExistence type="inferred from homology"/>
<dbReference type="GO" id="GO:0004364">
    <property type="term" value="F:glutathione transferase activity"/>
    <property type="evidence" value="ECO:0007669"/>
    <property type="project" value="UniProtKB-EC"/>
</dbReference>
<dbReference type="PROSITE" id="PS50405">
    <property type="entry name" value="GST_CTER"/>
    <property type="match status" value="1"/>
</dbReference>
<evidence type="ECO:0000256" key="3">
    <source>
        <dbReference type="ARBA" id="ARBA00022679"/>
    </source>
</evidence>
<dbReference type="EC" id="2.5.1.18" evidence="2"/>
<evidence type="ECO:0000256" key="4">
    <source>
        <dbReference type="ARBA" id="ARBA00047960"/>
    </source>
</evidence>
<gene>
    <name evidence="7" type="ORF">A0H81_10880</name>
</gene>
<dbReference type="CDD" id="cd03053">
    <property type="entry name" value="GST_N_Phi"/>
    <property type="match status" value="1"/>
</dbReference>
<dbReference type="PROSITE" id="PS50404">
    <property type="entry name" value="GST_NTER"/>
    <property type="match status" value="1"/>
</dbReference>
<dbReference type="PANTHER" id="PTHR43900:SF3">
    <property type="entry name" value="GLUTATHIONE S-TRANSFERASE RHO"/>
    <property type="match status" value="1"/>
</dbReference>
<comment type="caution">
    <text evidence="7">The sequence shown here is derived from an EMBL/GenBank/DDBJ whole genome shotgun (WGS) entry which is preliminary data.</text>
</comment>
<dbReference type="FunFam" id="3.40.30.10:FF:000016">
    <property type="entry name" value="Glutathione S-transferase F2"/>
    <property type="match status" value="1"/>
</dbReference>
<dbReference type="InterPro" id="IPR004046">
    <property type="entry name" value="GST_C"/>
</dbReference>
<dbReference type="GO" id="GO:0005737">
    <property type="term" value="C:cytoplasm"/>
    <property type="evidence" value="ECO:0007669"/>
    <property type="project" value="TreeGrafter"/>
</dbReference>
<dbReference type="GO" id="GO:0009636">
    <property type="term" value="P:response to toxic substance"/>
    <property type="evidence" value="ECO:0007669"/>
    <property type="project" value="UniProtKB-ARBA"/>
</dbReference>
<dbReference type="InterPro" id="IPR004045">
    <property type="entry name" value="Glutathione_S-Trfase_N"/>
</dbReference>
<comment type="catalytic activity">
    <reaction evidence="4">
        <text>RX + glutathione = an S-substituted glutathione + a halide anion + H(+)</text>
        <dbReference type="Rhea" id="RHEA:16437"/>
        <dbReference type="ChEBI" id="CHEBI:15378"/>
        <dbReference type="ChEBI" id="CHEBI:16042"/>
        <dbReference type="ChEBI" id="CHEBI:17792"/>
        <dbReference type="ChEBI" id="CHEBI:57925"/>
        <dbReference type="ChEBI" id="CHEBI:90779"/>
        <dbReference type="EC" id="2.5.1.18"/>
    </reaction>
</comment>
<dbReference type="InterPro" id="IPR036249">
    <property type="entry name" value="Thioredoxin-like_sf"/>
</dbReference>
<dbReference type="OrthoDB" id="249703at2759"/>
<protein>
    <recommendedName>
        <fullName evidence="2">glutathione transferase</fullName>
        <ecNumber evidence="2">2.5.1.18</ecNumber>
    </recommendedName>
</protein>
<reference evidence="7 8" key="1">
    <citation type="submission" date="2016-03" db="EMBL/GenBank/DDBJ databases">
        <title>Whole genome sequencing of Grifola frondosa 9006-11.</title>
        <authorList>
            <person name="Min B."/>
            <person name="Park H."/>
            <person name="Kim J.-G."/>
            <person name="Cho H."/>
            <person name="Oh Y.-L."/>
            <person name="Kong W.-S."/>
            <person name="Choi I.-G."/>
        </authorList>
    </citation>
    <scope>NUCLEOTIDE SEQUENCE [LARGE SCALE GENOMIC DNA]</scope>
    <source>
        <strain evidence="7 8">9006-11</strain>
    </source>
</reference>
<dbReference type="Pfam" id="PF02798">
    <property type="entry name" value="GST_N"/>
    <property type="match status" value="1"/>
</dbReference>
<evidence type="ECO:0000256" key="2">
    <source>
        <dbReference type="ARBA" id="ARBA00012452"/>
    </source>
</evidence>
<evidence type="ECO:0000259" key="6">
    <source>
        <dbReference type="PROSITE" id="PS50405"/>
    </source>
</evidence>
<dbReference type="AlphaFoldDB" id="A0A1C7LXU7"/>
<dbReference type="SFLD" id="SFLDG00358">
    <property type="entry name" value="Main_(cytGST)"/>
    <property type="match status" value="1"/>
</dbReference>
<organism evidence="7 8">
    <name type="scientific">Grifola frondosa</name>
    <name type="common">Maitake</name>
    <name type="synonym">Polyporus frondosus</name>
    <dbReference type="NCBI Taxonomy" id="5627"/>
    <lineage>
        <taxon>Eukaryota</taxon>
        <taxon>Fungi</taxon>
        <taxon>Dikarya</taxon>
        <taxon>Basidiomycota</taxon>
        <taxon>Agaricomycotina</taxon>
        <taxon>Agaricomycetes</taxon>
        <taxon>Polyporales</taxon>
        <taxon>Grifolaceae</taxon>
        <taxon>Grifola</taxon>
    </lineage>
</organism>
<dbReference type="InterPro" id="IPR010987">
    <property type="entry name" value="Glutathione-S-Trfase_C-like"/>
</dbReference>
<dbReference type="STRING" id="5627.A0A1C7LXU7"/>
<dbReference type="EMBL" id="LUGG01000018">
    <property type="protein sequence ID" value="OBZ69076.1"/>
    <property type="molecule type" value="Genomic_DNA"/>
</dbReference>
<dbReference type="CDD" id="cd03187">
    <property type="entry name" value="GST_C_Phi"/>
    <property type="match status" value="1"/>
</dbReference>
<sequence>MTVKLYGFPFSTCTRRVALILKEKNVPFEVISVDLSKGEQKAADFVAKQPFGQVPYIVEEDGFALFESRAIGRYIATKYAAQGEKILPDPSDLKATALFEQAASIETSNFDPFASSVAYEKVIKVRYGGETDVKLVESHLNTLNAKLDAYEVILSKTKYLAGNSVTLADLFHLPYGTMLGTIGIDLLTAENRPNVARWWKDISSRPSWQAVKDRA</sequence>
<feature type="domain" description="GST C-terminal" evidence="6">
    <location>
        <begin position="92"/>
        <end position="215"/>
    </location>
</feature>
<dbReference type="InterPro" id="IPR036282">
    <property type="entry name" value="Glutathione-S-Trfase_C_sf"/>
</dbReference>
<keyword evidence="3" id="KW-0808">Transferase</keyword>
<name>A0A1C7LXU7_GRIFR</name>
<dbReference type="GO" id="GO:0043295">
    <property type="term" value="F:glutathione binding"/>
    <property type="evidence" value="ECO:0007669"/>
    <property type="project" value="TreeGrafter"/>
</dbReference>
<dbReference type="Pfam" id="PF00043">
    <property type="entry name" value="GST_C"/>
    <property type="match status" value="1"/>
</dbReference>
<dbReference type="Proteomes" id="UP000092993">
    <property type="component" value="Unassembled WGS sequence"/>
</dbReference>
<dbReference type="InterPro" id="IPR034347">
    <property type="entry name" value="GST_Phi_C"/>
</dbReference>
<dbReference type="Gene3D" id="3.40.30.10">
    <property type="entry name" value="Glutaredoxin"/>
    <property type="match status" value="1"/>
</dbReference>
<dbReference type="OMA" id="QGEKWMD"/>
<evidence type="ECO:0000313" key="8">
    <source>
        <dbReference type="Proteomes" id="UP000092993"/>
    </source>
</evidence>
<accession>A0A1C7LXU7</accession>
<evidence type="ECO:0000256" key="1">
    <source>
        <dbReference type="ARBA" id="ARBA00010128"/>
    </source>
</evidence>
<dbReference type="SUPFAM" id="SSF52833">
    <property type="entry name" value="Thioredoxin-like"/>
    <property type="match status" value="1"/>
</dbReference>
<feature type="domain" description="GST N-terminal" evidence="5">
    <location>
        <begin position="1"/>
        <end position="83"/>
    </location>
</feature>
<dbReference type="Gene3D" id="1.20.1050.10">
    <property type="match status" value="1"/>
</dbReference>
<comment type="similarity">
    <text evidence="1">Belongs to the GST superfamily. Phi family.</text>
</comment>
<dbReference type="InterPro" id="IPR040079">
    <property type="entry name" value="Glutathione_S-Trfase"/>
</dbReference>
<keyword evidence="8" id="KW-1185">Reference proteome</keyword>
<evidence type="ECO:0000313" key="7">
    <source>
        <dbReference type="EMBL" id="OBZ69076.1"/>
    </source>
</evidence>
<dbReference type="SUPFAM" id="SSF47616">
    <property type="entry name" value="GST C-terminal domain-like"/>
    <property type="match status" value="1"/>
</dbReference>
<dbReference type="SFLD" id="SFLDG01154">
    <property type="entry name" value="Main.5:_Phi-like"/>
    <property type="match status" value="1"/>
</dbReference>
<dbReference type="SFLD" id="SFLDS00019">
    <property type="entry name" value="Glutathione_Transferase_(cytos"/>
    <property type="match status" value="1"/>
</dbReference>
<dbReference type="FunFam" id="1.20.1050.10:FF:000004">
    <property type="entry name" value="Glutathione S-transferase F2"/>
    <property type="match status" value="1"/>
</dbReference>
<evidence type="ECO:0000259" key="5">
    <source>
        <dbReference type="PROSITE" id="PS50404"/>
    </source>
</evidence>
<dbReference type="GO" id="GO:0006749">
    <property type="term" value="P:glutathione metabolic process"/>
    <property type="evidence" value="ECO:0007669"/>
    <property type="project" value="TreeGrafter"/>
</dbReference>
<dbReference type="PANTHER" id="PTHR43900">
    <property type="entry name" value="GLUTATHIONE S-TRANSFERASE RHO"/>
    <property type="match status" value="1"/>
</dbReference>